<evidence type="ECO:0000313" key="11">
    <source>
        <dbReference type="Proteomes" id="UP000612055"/>
    </source>
</evidence>
<keyword evidence="6 9" id="KW-0472">Membrane</keyword>
<feature type="region of interest" description="Disordered" evidence="8">
    <location>
        <begin position="19"/>
        <end position="39"/>
    </location>
</feature>
<feature type="transmembrane region" description="Helical" evidence="9">
    <location>
        <begin position="202"/>
        <end position="220"/>
    </location>
</feature>
<dbReference type="EMBL" id="JAEHOE010000170">
    <property type="protein sequence ID" value="KAG2483636.1"/>
    <property type="molecule type" value="Genomic_DNA"/>
</dbReference>
<evidence type="ECO:0000256" key="1">
    <source>
        <dbReference type="ARBA" id="ARBA00004141"/>
    </source>
</evidence>
<comment type="caution">
    <text evidence="10">The sequence shown here is derived from an EMBL/GenBank/DDBJ whole genome shotgun (WGS) entry which is preliminary data.</text>
</comment>
<keyword evidence="11" id="KW-1185">Reference proteome</keyword>
<evidence type="ECO:0000256" key="8">
    <source>
        <dbReference type="SAM" id="MobiDB-lite"/>
    </source>
</evidence>
<evidence type="ECO:0000256" key="3">
    <source>
        <dbReference type="ARBA" id="ARBA00022692"/>
    </source>
</evidence>
<keyword evidence="3 9" id="KW-0812">Transmembrane</keyword>
<evidence type="ECO:0000256" key="5">
    <source>
        <dbReference type="ARBA" id="ARBA00022989"/>
    </source>
</evidence>
<accession>A0A835XJX4</accession>
<dbReference type="GO" id="GO:0016020">
    <property type="term" value="C:membrane"/>
    <property type="evidence" value="ECO:0007669"/>
    <property type="project" value="UniProtKB-SubCell"/>
</dbReference>
<sequence length="350" mass="34971">MTDSSLTCSAFAPAAVAAPRCPRRPEGPNRSPLAAPPPSARRAVSTAAAAAAGAAAAAATAAPCCTPATAAAAGTAAAAAASNSWMDMFAVLLGYGCLIGSCFRSVPQIAIILKTGSAEGLSLTSNLMELICFTISVAYNVQQGYAFNTYGEVMACWIQDVIIVGLIFKHMKLGWAPVVASAAVFGVSCAWLFSPAWCPMEVLSWLQMSTIVVMAIGARLPQIWLNIKRGNAGVLSVATCVLNVAGCVVRTFTTIVLTGDVIILGGCITQLILNGVLLYQAVVTPGNVGGSGSETTSTAAAAVAAADPAAGGVGESRAKGPAAEQLRGGSGDKGEGEGGLGVAPAVPAPA</sequence>
<keyword evidence="5 9" id="KW-1133">Transmembrane helix</keyword>
<comment type="subcellular location">
    <subcellularLocation>
        <location evidence="1">Membrane</location>
        <topology evidence="1">Multi-pass membrane protein</topology>
    </subcellularLocation>
</comment>
<dbReference type="Pfam" id="PF04193">
    <property type="entry name" value="PQ-loop"/>
    <property type="match status" value="2"/>
</dbReference>
<dbReference type="Proteomes" id="UP000612055">
    <property type="component" value="Unassembled WGS sequence"/>
</dbReference>
<dbReference type="PANTHER" id="PTHR12226:SF2">
    <property type="entry name" value="MANNOSE-P-DOLICHOL UTILIZATION DEFECT 1 PROTEIN"/>
    <property type="match status" value="1"/>
</dbReference>
<dbReference type="Gene3D" id="1.20.1280.290">
    <property type="match status" value="2"/>
</dbReference>
<comment type="similarity">
    <text evidence="7">Belongs to the MPDU1 (TC 2.A.43.3) family.</text>
</comment>
<feature type="transmembrane region" description="Helical" evidence="9">
    <location>
        <begin position="261"/>
        <end position="279"/>
    </location>
</feature>
<feature type="transmembrane region" description="Helical" evidence="9">
    <location>
        <begin position="92"/>
        <end position="113"/>
    </location>
</feature>
<feature type="transmembrane region" description="Helical" evidence="9">
    <location>
        <begin position="232"/>
        <end position="255"/>
    </location>
</feature>
<evidence type="ECO:0000256" key="4">
    <source>
        <dbReference type="ARBA" id="ARBA00022737"/>
    </source>
</evidence>
<keyword evidence="4" id="KW-0677">Repeat</keyword>
<evidence type="ECO:0000256" key="9">
    <source>
        <dbReference type="SAM" id="Phobius"/>
    </source>
</evidence>
<evidence type="ECO:0000256" key="7">
    <source>
        <dbReference type="ARBA" id="ARBA00038475"/>
    </source>
</evidence>
<feature type="transmembrane region" description="Helical" evidence="9">
    <location>
        <begin position="120"/>
        <end position="139"/>
    </location>
</feature>
<dbReference type="AlphaFoldDB" id="A0A835XJX4"/>
<feature type="region of interest" description="Disordered" evidence="8">
    <location>
        <begin position="309"/>
        <end position="350"/>
    </location>
</feature>
<protein>
    <recommendedName>
        <fullName evidence="12">Mannose-P-dolichol utilization defect 1 protein</fullName>
    </recommendedName>
</protein>
<proteinExistence type="inferred from homology"/>
<dbReference type="InterPro" id="IPR006603">
    <property type="entry name" value="PQ-loop_rpt"/>
</dbReference>
<dbReference type="InterPro" id="IPR006311">
    <property type="entry name" value="TAT_signal"/>
</dbReference>
<evidence type="ECO:0000313" key="10">
    <source>
        <dbReference type="EMBL" id="KAG2483636.1"/>
    </source>
</evidence>
<evidence type="ECO:0000256" key="6">
    <source>
        <dbReference type="ARBA" id="ARBA00023136"/>
    </source>
</evidence>
<dbReference type="SMART" id="SM00679">
    <property type="entry name" value="CTNS"/>
    <property type="match status" value="2"/>
</dbReference>
<feature type="transmembrane region" description="Helical" evidence="9">
    <location>
        <begin position="145"/>
        <end position="168"/>
    </location>
</feature>
<dbReference type="OrthoDB" id="271506at2759"/>
<evidence type="ECO:0008006" key="12">
    <source>
        <dbReference type="Google" id="ProtNLM"/>
    </source>
</evidence>
<dbReference type="PROSITE" id="PS51318">
    <property type="entry name" value="TAT"/>
    <property type="match status" value="1"/>
</dbReference>
<name>A0A835XJX4_9CHLO</name>
<evidence type="ECO:0000256" key="2">
    <source>
        <dbReference type="ARBA" id="ARBA00022448"/>
    </source>
</evidence>
<gene>
    <name evidence="10" type="ORF">HYH03_017514</name>
</gene>
<keyword evidence="2" id="KW-0813">Transport</keyword>
<feature type="transmembrane region" description="Helical" evidence="9">
    <location>
        <begin position="175"/>
        <end position="196"/>
    </location>
</feature>
<organism evidence="10 11">
    <name type="scientific">Edaphochlamys debaryana</name>
    <dbReference type="NCBI Taxonomy" id="47281"/>
    <lineage>
        <taxon>Eukaryota</taxon>
        <taxon>Viridiplantae</taxon>
        <taxon>Chlorophyta</taxon>
        <taxon>core chlorophytes</taxon>
        <taxon>Chlorophyceae</taxon>
        <taxon>CS clade</taxon>
        <taxon>Chlamydomonadales</taxon>
        <taxon>Chlamydomonadales incertae sedis</taxon>
        <taxon>Edaphochlamys</taxon>
    </lineage>
</organism>
<dbReference type="PANTHER" id="PTHR12226">
    <property type="entry name" value="MANNOSE-P-DOLICHOL UTILIZATION DEFECT 1 LEC35 -RELATED"/>
    <property type="match status" value="1"/>
</dbReference>
<dbReference type="InterPro" id="IPR016817">
    <property type="entry name" value="MannP-dilichol_defect-1"/>
</dbReference>
<reference evidence="10" key="1">
    <citation type="journal article" date="2020" name="bioRxiv">
        <title>Comparative genomics of Chlamydomonas.</title>
        <authorList>
            <person name="Craig R.J."/>
            <person name="Hasan A.R."/>
            <person name="Ness R.W."/>
            <person name="Keightley P.D."/>
        </authorList>
    </citation>
    <scope>NUCLEOTIDE SEQUENCE</scope>
    <source>
        <strain evidence="10">CCAP 11/70</strain>
    </source>
</reference>